<comment type="caution">
    <text evidence="1">The sequence shown here is derived from an EMBL/GenBank/DDBJ whole genome shotgun (WGS) entry which is preliminary data.</text>
</comment>
<dbReference type="Proteomes" id="UP001166293">
    <property type="component" value="Unassembled WGS sequence"/>
</dbReference>
<name>A0ABS6N6Q1_9RHOB</name>
<protein>
    <submittedName>
        <fullName evidence="1">Uncharacterized protein</fullName>
    </submittedName>
</protein>
<reference evidence="1" key="1">
    <citation type="submission" date="2021-06" db="EMBL/GenBank/DDBJ databases">
        <title>Thalassococcus sp. CAU 1522 isolated from sea sand, Republic of Korea.</title>
        <authorList>
            <person name="Kim W."/>
        </authorList>
    </citation>
    <scope>NUCLEOTIDE SEQUENCE</scope>
    <source>
        <strain evidence="1">CAU 1522</strain>
    </source>
</reference>
<proteinExistence type="predicted"/>
<sequence>MSAYHLTKTRFKEGSWEGLLVTRDAEAPPPEIAVTLRDQSVRGVTVTETSEPGRWVVEVPVPIEAVGDGVQTFLILDAAADSVLDSFTLMAGEVLDDDIRTEVDLLRAELDMLKRAFRRHCLETM</sequence>
<dbReference type="EMBL" id="JAHRWL010000001">
    <property type="protein sequence ID" value="MBV2359190.1"/>
    <property type="molecule type" value="Genomic_DNA"/>
</dbReference>
<keyword evidence="2" id="KW-1185">Reference proteome</keyword>
<evidence type="ECO:0000313" key="1">
    <source>
        <dbReference type="EMBL" id="MBV2359190.1"/>
    </source>
</evidence>
<organism evidence="1 2">
    <name type="scientific">Thalassococcus arenae</name>
    <dbReference type="NCBI Taxonomy" id="2851652"/>
    <lineage>
        <taxon>Bacteria</taxon>
        <taxon>Pseudomonadati</taxon>
        <taxon>Pseudomonadota</taxon>
        <taxon>Alphaproteobacteria</taxon>
        <taxon>Rhodobacterales</taxon>
        <taxon>Roseobacteraceae</taxon>
        <taxon>Thalassococcus</taxon>
    </lineage>
</organism>
<gene>
    <name evidence="1" type="ORF">KUH32_05365</name>
</gene>
<dbReference type="RefSeq" id="WP_217777016.1">
    <property type="nucleotide sequence ID" value="NZ_JAHRWL010000001.1"/>
</dbReference>
<evidence type="ECO:0000313" key="2">
    <source>
        <dbReference type="Proteomes" id="UP001166293"/>
    </source>
</evidence>
<accession>A0ABS6N6Q1</accession>